<organism evidence="6 7">
    <name type="scientific">Iris pallida</name>
    <name type="common">Sweet iris</name>
    <dbReference type="NCBI Taxonomy" id="29817"/>
    <lineage>
        <taxon>Eukaryota</taxon>
        <taxon>Viridiplantae</taxon>
        <taxon>Streptophyta</taxon>
        <taxon>Embryophyta</taxon>
        <taxon>Tracheophyta</taxon>
        <taxon>Spermatophyta</taxon>
        <taxon>Magnoliopsida</taxon>
        <taxon>Liliopsida</taxon>
        <taxon>Asparagales</taxon>
        <taxon>Iridaceae</taxon>
        <taxon>Iridoideae</taxon>
        <taxon>Irideae</taxon>
        <taxon>Iris</taxon>
    </lineage>
</organism>
<sequence length="568" mass="63840">MVLEVLSNSHLFIAMEDIENIIMRFESTKKMVEQLEKAFNELKPNGESSPRWEEIKDYFQKLEASVERKLMEVKETKRVVEETCKMIEVREEAVVAKEEALLDRLQELKDGFVSAIMEARKKGKDVSDSKSDDEAEAQDVEVKSLLPQLKELCEQMDAKGLLKFLSANKKNLATISKELSIALKSAKEPHRLVIDSLEDFYPLDSSDSQGSEDTGLQLLRRTCFVLMEAAAPLLGMADAGDGYPMSSEIKQQAKEIAEQWKAKVAVVDIDACNGYSLEILAFLQFLATFGIAEEFDIDEHYKLVIGISRHREAPELCRALGLTDKMPGFVETLVNSGRPIDAVHFGHAFQLTESFPPVPLLKEHLEQNIGRKATVSWQNDFNKKELGALRVVIKCIEEYKLQELYPVDPLKIRLAQLEKAKYHKKRLRRAINSQVKKPRGNETRAFRKPSSAVDNWQPPRSSYHERGLNPGLAERYPERCTSTVPHAYEVAGHAPYSRQPNAQRSYYYQDERVAPASYSTSNYGSYGGAGLQSSTPNNYENYTGAGVQAASSYYGGCTGAHPSHQSGL</sequence>
<comment type="similarity">
    <text evidence="1 4">Belongs to the Frigida family.</text>
</comment>
<dbReference type="AlphaFoldDB" id="A0AAX6FJ16"/>
<proteinExistence type="inferred from homology"/>
<dbReference type="Proteomes" id="UP001140949">
    <property type="component" value="Unassembled WGS sequence"/>
</dbReference>
<gene>
    <name evidence="6" type="ORF">M6B38_418825</name>
</gene>
<reference evidence="6" key="1">
    <citation type="journal article" date="2023" name="GigaByte">
        <title>Genome assembly of the bearded iris, Iris pallida Lam.</title>
        <authorList>
            <person name="Bruccoleri R.E."/>
            <person name="Oakeley E.J."/>
            <person name="Faust A.M.E."/>
            <person name="Altorfer M."/>
            <person name="Dessus-Babus S."/>
            <person name="Burckhardt D."/>
            <person name="Oertli M."/>
            <person name="Naumann U."/>
            <person name="Petersen F."/>
            <person name="Wong J."/>
        </authorList>
    </citation>
    <scope>NUCLEOTIDE SEQUENCE</scope>
    <source>
        <strain evidence="6">GSM-AAB239-AS_SAM_17_03QT</strain>
    </source>
</reference>
<evidence type="ECO:0000256" key="4">
    <source>
        <dbReference type="RuleBase" id="RU364012"/>
    </source>
</evidence>
<dbReference type="GO" id="GO:0009908">
    <property type="term" value="P:flower development"/>
    <property type="evidence" value="ECO:0007669"/>
    <property type="project" value="UniProtKB-KW"/>
</dbReference>
<dbReference type="Pfam" id="PF07899">
    <property type="entry name" value="Frigida"/>
    <property type="match status" value="1"/>
</dbReference>
<evidence type="ECO:0000256" key="3">
    <source>
        <dbReference type="ARBA" id="ARBA00023089"/>
    </source>
</evidence>
<keyword evidence="2 4" id="KW-0221">Differentiation</keyword>
<protein>
    <recommendedName>
        <fullName evidence="4">FRIGIDA-like protein</fullName>
    </recommendedName>
</protein>
<evidence type="ECO:0000256" key="5">
    <source>
        <dbReference type="SAM" id="MobiDB-lite"/>
    </source>
</evidence>
<name>A0AAX6FJ16_IRIPA</name>
<feature type="region of interest" description="Disordered" evidence="5">
    <location>
        <begin position="438"/>
        <end position="470"/>
    </location>
</feature>
<dbReference type="PANTHER" id="PTHR31791">
    <property type="entry name" value="FRIGIDA-LIKE PROTEIN 3-RELATED"/>
    <property type="match status" value="1"/>
</dbReference>
<dbReference type="GO" id="GO:0030154">
    <property type="term" value="P:cell differentiation"/>
    <property type="evidence" value="ECO:0007669"/>
    <property type="project" value="UniProtKB-KW"/>
</dbReference>
<dbReference type="PANTHER" id="PTHR31791:SF41">
    <property type="entry name" value="FRIGIDA-LIKE PROTEIN"/>
    <property type="match status" value="1"/>
</dbReference>
<accession>A0AAX6FJ16</accession>
<comment type="caution">
    <text evidence="6">The sequence shown here is derived from an EMBL/GenBank/DDBJ whole genome shotgun (WGS) entry which is preliminary data.</text>
</comment>
<keyword evidence="4" id="KW-0217">Developmental protein</keyword>
<keyword evidence="3 4" id="KW-0287">Flowering</keyword>
<reference evidence="6" key="2">
    <citation type="submission" date="2023-04" db="EMBL/GenBank/DDBJ databases">
        <authorList>
            <person name="Bruccoleri R.E."/>
            <person name="Oakeley E.J."/>
            <person name="Faust A.-M."/>
            <person name="Dessus-Babus S."/>
            <person name="Altorfer M."/>
            <person name="Burckhardt D."/>
            <person name="Oertli M."/>
            <person name="Naumann U."/>
            <person name="Petersen F."/>
            <person name="Wong J."/>
        </authorList>
    </citation>
    <scope>NUCLEOTIDE SEQUENCE</scope>
    <source>
        <strain evidence="6">GSM-AAB239-AS_SAM_17_03QT</strain>
        <tissue evidence="6">Leaf</tissue>
    </source>
</reference>
<evidence type="ECO:0000256" key="1">
    <source>
        <dbReference type="ARBA" id="ARBA00008956"/>
    </source>
</evidence>
<dbReference type="InterPro" id="IPR012474">
    <property type="entry name" value="Frigida"/>
</dbReference>
<keyword evidence="7" id="KW-1185">Reference proteome</keyword>
<dbReference type="EMBL" id="JANAVB010028398">
    <property type="protein sequence ID" value="KAJ6815931.1"/>
    <property type="molecule type" value="Genomic_DNA"/>
</dbReference>
<evidence type="ECO:0000256" key="2">
    <source>
        <dbReference type="ARBA" id="ARBA00022782"/>
    </source>
</evidence>
<evidence type="ECO:0000313" key="6">
    <source>
        <dbReference type="EMBL" id="KAJ6815931.1"/>
    </source>
</evidence>
<evidence type="ECO:0000313" key="7">
    <source>
        <dbReference type="Proteomes" id="UP001140949"/>
    </source>
</evidence>